<keyword evidence="1" id="KW-0472">Membrane</keyword>
<feature type="transmembrane region" description="Helical" evidence="1">
    <location>
        <begin position="308"/>
        <end position="329"/>
    </location>
</feature>
<feature type="transmembrane region" description="Helical" evidence="1">
    <location>
        <begin position="113"/>
        <end position="137"/>
    </location>
</feature>
<accession>A0A377MT22</accession>
<dbReference type="RefSeq" id="WP_060792567.1">
    <property type="nucleotide sequence ID" value="NZ_BAAAXK010000001.1"/>
</dbReference>
<feature type="transmembrane region" description="Helical" evidence="1">
    <location>
        <begin position="341"/>
        <end position="358"/>
    </location>
</feature>
<dbReference type="EMBL" id="QRMZ01000011">
    <property type="protein sequence ID" value="RHK06229.1"/>
    <property type="molecule type" value="Genomic_DNA"/>
</dbReference>
<keyword evidence="1" id="KW-1133">Transmembrane helix</keyword>
<feature type="transmembrane region" description="Helical" evidence="1">
    <location>
        <begin position="70"/>
        <end position="93"/>
    </location>
</feature>
<dbReference type="EMBL" id="JARQDZ010000002">
    <property type="protein sequence ID" value="MDT2982493.1"/>
    <property type="molecule type" value="Genomic_DNA"/>
</dbReference>
<feature type="transmembrane region" description="Helical" evidence="1">
    <location>
        <begin position="393"/>
        <end position="413"/>
    </location>
</feature>
<evidence type="ECO:0000256" key="1">
    <source>
        <dbReference type="SAM" id="Phobius"/>
    </source>
</evidence>
<dbReference type="Proteomes" id="UP001253851">
    <property type="component" value="Unassembled WGS sequence"/>
</dbReference>
<feature type="transmembrane region" description="Helical" evidence="1">
    <location>
        <begin position="187"/>
        <end position="205"/>
    </location>
</feature>
<feature type="transmembrane region" description="Helical" evidence="1">
    <location>
        <begin position="419"/>
        <end position="442"/>
    </location>
</feature>
<evidence type="ECO:0000313" key="4">
    <source>
        <dbReference type="Proteomes" id="UP000286288"/>
    </source>
</evidence>
<reference evidence="3 4" key="1">
    <citation type="submission" date="2018-08" db="EMBL/GenBank/DDBJ databases">
        <title>A genome reference for cultivated species of the human gut microbiota.</title>
        <authorList>
            <person name="Zou Y."/>
            <person name="Xue W."/>
            <person name="Luo G."/>
        </authorList>
    </citation>
    <scope>NUCLEOTIDE SEQUENCE [LARGE SCALE GENOMIC DNA]</scope>
    <source>
        <strain evidence="3 4">AF48-16</strain>
    </source>
</reference>
<dbReference type="Proteomes" id="UP000286288">
    <property type="component" value="Unassembled WGS sequence"/>
</dbReference>
<evidence type="ECO:0000313" key="5">
    <source>
        <dbReference type="Proteomes" id="UP001253851"/>
    </source>
</evidence>
<name>A0A377MT22_ENTCA</name>
<feature type="transmembrane region" description="Helical" evidence="1">
    <location>
        <begin position="241"/>
        <end position="260"/>
    </location>
</feature>
<gene>
    <name evidence="3" type="ORF">DW084_09525</name>
    <name evidence="2" type="ORF">P7I34_07455</name>
</gene>
<organism evidence="3 4">
    <name type="scientific">Enterococcus casseliflavus</name>
    <name type="common">Enterococcus flavescens</name>
    <dbReference type="NCBI Taxonomy" id="37734"/>
    <lineage>
        <taxon>Bacteria</taxon>
        <taxon>Bacillati</taxon>
        <taxon>Bacillota</taxon>
        <taxon>Bacilli</taxon>
        <taxon>Lactobacillales</taxon>
        <taxon>Enterococcaceae</taxon>
        <taxon>Enterococcus</taxon>
    </lineage>
</organism>
<feature type="transmembrane region" description="Helical" evidence="1">
    <location>
        <begin position="463"/>
        <end position="489"/>
    </location>
</feature>
<feature type="transmembrane region" description="Helical" evidence="1">
    <location>
        <begin position="41"/>
        <end position="63"/>
    </location>
</feature>
<proteinExistence type="predicted"/>
<comment type="caution">
    <text evidence="3">The sequence shown here is derived from an EMBL/GenBank/DDBJ whole genome shotgun (WGS) entry which is preliminary data.</text>
</comment>
<sequence length="526" mass="59322">MRKQQFLTLTSVNLRYANPQLTDKARKKGKAGSTLTSYLLFQYAFSGVVFLLVYGLTMITLDFSQMPGFFTYYVALFGILGFSQGISSIYNVFFESQDLPAYLPLPFRQSEIFLAKIVVVFLTVAPFIFPLLVLFLLTGIRANVFFLLTILWAFLLFGLFLVLIFSICSLIVFSLTRTKFFLKHKKLVTSLLLGVTMLVVVIGVLMMNQVNTYETDVVDRGAISFLLPFYYVMVAPFQTTGLLSLLGIIVTAGVLLFALYRLILPKFYEQVAAAAPNQGSVRRKHKPNQGLGQLLFNYNSQLIRDPNLIMQVFSSSLLMPIIFLVSFVFTGAIQLSELDERFIGVVFVAGIALAALMVNPTSFISNLISLDQENFLFVRSLPLSMKRYLREKFRFGVVLQLSLTAVIVLAAVLLFKMPLILAVSFLIGALWSSFLLCLKYFARDYRLLLLDWTNISQLFTRGAGSLGLAIGTIATLFLSIIVIILYGFAATSVDFWLLNGPVFFVILLTSVLWIAHYHHRFWRRFS</sequence>
<keyword evidence="1" id="KW-0812">Transmembrane</keyword>
<feature type="transmembrane region" description="Helical" evidence="1">
    <location>
        <begin position="495"/>
        <end position="515"/>
    </location>
</feature>
<dbReference type="AlphaFoldDB" id="A0A377MT22"/>
<evidence type="ECO:0000313" key="2">
    <source>
        <dbReference type="EMBL" id="MDT2982493.1"/>
    </source>
</evidence>
<protein>
    <submittedName>
        <fullName evidence="3">ABC transporter</fullName>
    </submittedName>
</protein>
<reference evidence="2 5" key="2">
    <citation type="submission" date="2023-03" db="EMBL/GenBank/DDBJ databases">
        <authorList>
            <person name="Shen W."/>
            <person name="Cai J."/>
        </authorList>
    </citation>
    <scope>NUCLEOTIDE SEQUENCE [LARGE SCALE GENOMIC DNA]</scope>
    <source>
        <strain evidence="2 5">B516</strain>
    </source>
</reference>
<feature type="transmembrane region" description="Helical" evidence="1">
    <location>
        <begin position="144"/>
        <end position="175"/>
    </location>
</feature>
<evidence type="ECO:0000313" key="3">
    <source>
        <dbReference type="EMBL" id="RHK06229.1"/>
    </source>
</evidence>